<dbReference type="Pfam" id="PF00588">
    <property type="entry name" value="SpoU_methylase"/>
    <property type="match status" value="1"/>
</dbReference>
<dbReference type="KEGG" id="ddz:DSYM_14840"/>
<feature type="domain" description="tRNA/rRNA methyltransferase SpoU type" evidence="6">
    <location>
        <begin position="8"/>
        <end position="157"/>
    </location>
</feature>
<evidence type="ECO:0000256" key="2">
    <source>
        <dbReference type="ARBA" id="ARBA00022603"/>
    </source>
</evidence>
<dbReference type="GO" id="GO:0002128">
    <property type="term" value="P:tRNA nucleoside ribose methylation"/>
    <property type="evidence" value="ECO:0007669"/>
    <property type="project" value="TreeGrafter"/>
</dbReference>
<keyword evidence="3 7" id="KW-0808">Transferase</keyword>
<comment type="catalytic activity">
    <reaction evidence="5">
        <text>cytidine(32) in tRNA + S-adenosyl-L-methionine = 2'-O-methylcytidine(32) in tRNA + S-adenosyl-L-homocysteine + H(+)</text>
        <dbReference type="Rhea" id="RHEA:42932"/>
        <dbReference type="Rhea" id="RHEA-COMP:10288"/>
        <dbReference type="Rhea" id="RHEA-COMP:10289"/>
        <dbReference type="ChEBI" id="CHEBI:15378"/>
        <dbReference type="ChEBI" id="CHEBI:57856"/>
        <dbReference type="ChEBI" id="CHEBI:59789"/>
        <dbReference type="ChEBI" id="CHEBI:74495"/>
        <dbReference type="ChEBI" id="CHEBI:82748"/>
        <dbReference type="EC" id="2.1.1.200"/>
    </reaction>
</comment>
<keyword evidence="4 5" id="KW-0949">S-adenosyl-L-methionine</keyword>
<protein>
    <recommendedName>
        <fullName evidence="5">tRNA (cytidine/uridine-2'-O-)-methyltransferase TrmJ</fullName>
        <ecNumber evidence="5">2.1.1.200</ecNumber>
    </recommendedName>
    <alternativeName>
        <fullName evidence="5">tRNA (cytidine(32)/uridine(32)-2'-O)-methyltransferase</fullName>
    </alternativeName>
    <alternativeName>
        <fullName evidence="5">tRNA Cm32/Um32 methyltransferase</fullName>
    </alternativeName>
</protein>
<dbReference type="GO" id="GO:0005829">
    <property type="term" value="C:cytosol"/>
    <property type="evidence" value="ECO:0007669"/>
    <property type="project" value="TreeGrafter"/>
</dbReference>
<keyword evidence="5" id="KW-0963">Cytoplasm</keyword>
<reference evidence="7" key="1">
    <citation type="journal article" name="DNA Res.">
        <title>The physiological potential of anammox bacteria as revealed by their core genome structure.</title>
        <authorList>
            <person name="Okubo T."/>
            <person name="Toyoda A."/>
            <person name="Fukuhara K."/>
            <person name="Uchiyama I."/>
            <person name="Harigaya Y."/>
            <person name="Kuroiwa M."/>
            <person name="Suzuki T."/>
            <person name="Murakami Y."/>
            <person name="Suwa Y."/>
            <person name="Takami H."/>
        </authorList>
    </citation>
    <scope>NUCLEOTIDE SEQUENCE</scope>
    <source>
        <strain evidence="7">317325-3</strain>
    </source>
</reference>
<dbReference type="PANTHER" id="PTHR42786">
    <property type="entry name" value="TRNA/RRNA METHYLTRANSFERASE"/>
    <property type="match status" value="1"/>
</dbReference>
<comment type="catalytic activity">
    <reaction evidence="5">
        <text>uridine(32) in tRNA + S-adenosyl-L-methionine = 2'-O-methyluridine(32) in tRNA + S-adenosyl-L-homocysteine + H(+)</text>
        <dbReference type="Rhea" id="RHEA:42936"/>
        <dbReference type="Rhea" id="RHEA-COMP:10107"/>
        <dbReference type="Rhea" id="RHEA-COMP:10290"/>
        <dbReference type="ChEBI" id="CHEBI:15378"/>
        <dbReference type="ChEBI" id="CHEBI:57856"/>
        <dbReference type="ChEBI" id="CHEBI:59789"/>
        <dbReference type="ChEBI" id="CHEBI:65315"/>
        <dbReference type="ChEBI" id="CHEBI:74478"/>
        <dbReference type="EC" id="2.1.1.200"/>
    </reaction>
</comment>
<dbReference type="Proteomes" id="UP000662914">
    <property type="component" value="Chromosome"/>
</dbReference>
<dbReference type="CDD" id="cd18093">
    <property type="entry name" value="SpoU-like_TrmJ"/>
    <property type="match status" value="1"/>
</dbReference>
<keyword evidence="5" id="KW-0819">tRNA processing</keyword>
<evidence type="ECO:0000256" key="5">
    <source>
        <dbReference type="RuleBase" id="RU362024"/>
    </source>
</evidence>
<dbReference type="GO" id="GO:0003723">
    <property type="term" value="F:RNA binding"/>
    <property type="evidence" value="ECO:0007669"/>
    <property type="project" value="InterPro"/>
</dbReference>
<dbReference type="Gene3D" id="3.40.1280.10">
    <property type="match status" value="1"/>
</dbReference>
<dbReference type="Gene3D" id="1.10.8.590">
    <property type="match status" value="1"/>
</dbReference>
<comment type="similarity">
    <text evidence="1">Belongs to the class IV-like SAM-binding methyltransferase superfamily. RNA methyltransferase TrmH family.</text>
</comment>
<dbReference type="EC" id="2.1.1.200" evidence="5"/>
<name>A0A809R8Y6_9PROT</name>
<sequence>MNNPLDRIRIVLSHPSHPGNVGAAARAMKTMGLSRLYLVSPPADPEGVGRARSSNARDVLEGAVVCAALEEALAGTVFVAAMTARSREMAPPPQWARAAAPKIVGATAHGDVALVFGNETAGLSNEEVALCRLPVMIPTNPDYSSLNLGAAVQVMGYELRLAALDPGAPPAPENPPAGFEEIRLFYEHLEAAVTQSGFLDPAHPKRLMPRLRRLFDRIGLERDEVSLLRGMLKTFMNKNC</sequence>
<evidence type="ECO:0000256" key="4">
    <source>
        <dbReference type="ARBA" id="ARBA00022691"/>
    </source>
</evidence>
<dbReference type="NCBIfam" id="TIGR00050">
    <property type="entry name" value="rRNA_methyl_1"/>
    <property type="match status" value="1"/>
</dbReference>
<dbReference type="SUPFAM" id="SSF75217">
    <property type="entry name" value="alpha/beta knot"/>
    <property type="match status" value="1"/>
</dbReference>
<dbReference type="EMBL" id="AP021857">
    <property type="protein sequence ID" value="BBO20785.1"/>
    <property type="molecule type" value="Genomic_DNA"/>
</dbReference>
<organism evidence="7 8">
    <name type="scientific">Candidatus Desulfobacillus denitrificans</name>
    <dbReference type="NCBI Taxonomy" id="2608985"/>
    <lineage>
        <taxon>Bacteria</taxon>
        <taxon>Pseudomonadati</taxon>
        <taxon>Pseudomonadota</taxon>
        <taxon>Betaproteobacteria</taxon>
        <taxon>Candidatus Desulfobacillus</taxon>
    </lineage>
</organism>
<dbReference type="PANTHER" id="PTHR42786:SF2">
    <property type="entry name" value="TRNA (CYTIDINE_URIDINE-2'-O-)-METHYLTRANSFERASE TRMJ"/>
    <property type="match status" value="1"/>
</dbReference>
<comment type="subcellular location">
    <subcellularLocation>
        <location evidence="5">Cytoplasm</location>
    </subcellularLocation>
</comment>
<dbReference type="GO" id="GO:0160206">
    <property type="term" value="F:tRNA (cytidine(32)/uridine(32)-2'-O)-methyltransferase activity"/>
    <property type="evidence" value="ECO:0007669"/>
    <property type="project" value="UniProtKB-EC"/>
</dbReference>
<keyword evidence="2 5" id="KW-0489">Methyltransferase</keyword>
<evidence type="ECO:0000259" key="6">
    <source>
        <dbReference type="Pfam" id="PF00588"/>
    </source>
</evidence>
<evidence type="ECO:0000256" key="1">
    <source>
        <dbReference type="ARBA" id="ARBA00007228"/>
    </source>
</evidence>
<evidence type="ECO:0000313" key="7">
    <source>
        <dbReference type="EMBL" id="BBO20785.1"/>
    </source>
</evidence>
<comment type="subunit">
    <text evidence="5">Homodimer.</text>
</comment>
<proteinExistence type="inferred from homology"/>
<comment type="function">
    <text evidence="5">Catalyzes the formation of 2'O-methylated cytidine (Cm32) or 2'O-methylated uridine (Um32) at position 32 in tRNA.</text>
</comment>
<dbReference type="InterPro" id="IPR029028">
    <property type="entry name" value="Alpha/beta_knot_MTases"/>
</dbReference>
<dbReference type="InterPro" id="IPR004384">
    <property type="entry name" value="RNA_MeTrfase_TrmJ/LasT"/>
</dbReference>
<dbReference type="AlphaFoldDB" id="A0A809R8Y6"/>
<dbReference type="InterPro" id="IPR029026">
    <property type="entry name" value="tRNA_m1G_MTases_N"/>
</dbReference>
<dbReference type="InterPro" id="IPR001537">
    <property type="entry name" value="SpoU_MeTrfase"/>
</dbReference>
<gene>
    <name evidence="5" type="primary">trmJ</name>
    <name evidence="7" type="ORF">DSYM_14840</name>
</gene>
<evidence type="ECO:0000313" key="8">
    <source>
        <dbReference type="Proteomes" id="UP000662914"/>
    </source>
</evidence>
<dbReference type="PIRSF" id="PIRSF004808">
    <property type="entry name" value="LasT"/>
    <property type="match status" value="1"/>
</dbReference>
<accession>A0A809R8Y6</accession>
<evidence type="ECO:0000256" key="3">
    <source>
        <dbReference type="ARBA" id="ARBA00022679"/>
    </source>
</evidence>